<organism evidence="1">
    <name type="scientific">Arundo donax</name>
    <name type="common">Giant reed</name>
    <name type="synonym">Donax arundinaceus</name>
    <dbReference type="NCBI Taxonomy" id="35708"/>
    <lineage>
        <taxon>Eukaryota</taxon>
        <taxon>Viridiplantae</taxon>
        <taxon>Streptophyta</taxon>
        <taxon>Embryophyta</taxon>
        <taxon>Tracheophyta</taxon>
        <taxon>Spermatophyta</taxon>
        <taxon>Magnoliopsida</taxon>
        <taxon>Liliopsida</taxon>
        <taxon>Poales</taxon>
        <taxon>Poaceae</taxon>
        <taxon>PACMAD clade</taxon>
        <taxon>Arundinoideae</taxon>
        <taxon>Arundineae</taxon>
        <taxon>Arundo</taxon>
    </lineage>
</organism>
<dbReference type="EMBL" id="GBRH01202192">
    <property type="protein sequence ID" value="JAD95703.1"/>
    <property type="molecule type" value="Transcribed_RNA"/>
</dbReference>
<reference evidence="1" key="1">
    <citation type="submission" date="2014-09" db="EMBL/GenBank/DDBJ databases">
        <authorList>
            <person name="Magalhaes I.L.F."/>
            <person name="Oliveira U."/>
            <person name="Santos F.R."/>
            <person name="Vidigal T.H.D.A."/>
            <person name="Brescovit A.D."/>
            <person name="Santos A.J."/>
        </authorList>
    </citation>
    <scope>NUCLEOTIDE SEQUENCE</scope>
    <source>
        <tissue evidence="1">Shoot tissue taken approximately 20 cm above the soil surface</tissue>
    </source>
</reference>
<accession>A0A0A9E9K4</accession>
<reference evidence="1" key="2">
    <citation type="journal article" date="2015" name="Data Brief">
        <title>Shoot transcriptome of the giant reed, Arundo donax.</title>
        <authorList>
            <person name="Barrero R.A."/>
            <person name="Guerrero F.D."/>
            <person name="Moolhuijzen P."/>
            <person name="Goolsby J.A."/>
            <person name="Tidwell J."/>
            <person name="Bellgard S.E."/>
            <person name="Bellgard M.I."/>
        </authorList>
    </citation>
    <scope>NUCLEOTIDE SEQUENCE</scope>
    <source>
        <tissue evidence="1">Shoot tissue taken approximately 20 cm above the soil surface</tissue>
    </source>
</reference>
<sequence length="48" mass="5412">MVQSYRQAKGARASLAKSALMMDHMSQTSSSMKRFRHLIAARTPYGPR</sequence>
<protein>
    <submittedName>
        <fullName evidence="1">Uncharacterized protein</fullName>
    </submittedName>
</protein>
<dbReference type="AlphaFoldDB" id="A0A0A9E9K4"/>
<proteinExistence type="predicted"/>
<evidence type="ECO:0000313" key="1">
    <source>
        <dbReference type="EMBL" id="JAD95703.1"/>
    </source>
</evidence>
<name>A0A0A9E9K4_ARUDO</name>